<sequence>MNWPELSIEDFPPRRDDEPSSLRQDIIDELSDHFACALNRELLKNPDEQTAKQRVLNQFGDPIKIARQLWLDAMKEKIMSQRILIGISAVMAVCCIAVVGIAWSMMKQSESLNLKMLEQMAAMADRPQPATRELDQQFLNQLEVMIQKQVSQTDSSSGAMNPVLFQLVVEKKGGKPAVGFSGTLTKVSADGGDFKIEAVSDAQGQLDFGRLPWGKYQINLRAPWNEEWSEKTFSTLPGRKYEETIVCPAAVPGKVPVQFQVNWPTRPEEKNYYVLCDFRLEKSQAHFEILSDSVGKYFLQAVQTFQQAPSWQYSWWTYRYNVNQEPDKIKAVFLIDVLNNRVAPCPLTPDGDFKNIDLQELAWESSVEFLQGNYYSPAIYLLRKEELTRVSELNSLGKVETIVRSDNRFSMNDYGGNNMGAIISPINPFELAPQVVKSLEQNKNPIEKKFSSKEISIRGYRENRKAAVSSFIATKDQSNVWKINIPDLFPITAESGSLSSAL</sequence>
<keyword evidence="2" id="KW-1133">Transmembrane helix</keyword>
<dbReference type="EMBL" id="DQAY01000091">
    <property type="protein sequence ID" value="HCO24369.1"/>
    <property type="molecule type" value="Genomic_DNA"/>
</dbReference>
<evidence type="ECO:0000313" key="4">
    <source>
        <dbReference type="Proteomes" id="UP000263642"/>
    </source>
</evidence>
<dbReference type="AlphaFoldDB" id="A0A3D3R6I8"/>
<feature type="compositionally biased region" description="Basic and acidic residues" evidence="1">
    <location>
        <begin position="11"/>
        <end position="20"/>
    </location>
</feature>
<reference evidence="3 4" key="1">
    <citation type="journal article" date="2018" name="Nat. Biotechnol.">
        <title>A standardized bacterial taxonomy based on genome phylogeny substantially revises the tree of life.</title>
        <authorList>
            <person name="Parks D.H."/>
            <person name="Chuvochina M."/>
            <person name="Waite D.W."/>
            <person name="Rinke C."/>
            <person name="Skarshewski A."/>
            <person name="Chaumeil P.A."/>
            <person name="Hugenholtz P."/>
        </authorList>
    </citation>
    <scope>NUCLEOTIDE SEQUENCE [LARGE SCALE GENOMIC DNA]</scope>
    <source>
        <strain evidence="3">UBA9375</strain>
    </source>
</reference>
<accession>A0A3D3R6I8</accession>
<organism evidence="3 4">
    <name type="scientific">Gimesia maris</name>
    <dbReference type="NCBI Taxonomy" id="122"/>
    <lineage>
        <taxon>Bacteria</taxon>
        <taxon>Pseudomonadati</taxon>
        <taxon>Planctomycetota</taxon>
        <taxon>Planctomycetia</taxon>
        <taxon>Planctomycetales</taxon>
        <taxon>Planctomycetaceae</taxon>
        <taxon>Gimesia</taxon>
    </lineage>
</organism>
<name>A0A3D3R6I8_9PLAN</name>
<keyword evidence="2" id="KW-0472">Membrane</keyword>
<evidence type="ECO:0000256" key="2">
    <source>
        <dbReference type="SAM" id="Phobius"/>
    </source>
</evidence>
<keyword evidence="2" id="KW-0812">Transmembrane</keyword>
<evidence type="ECO:0000313" key="3">
    <source>
        <dbReference type="EMBL" id="HCO24369.1"/>
    </source>
</evidence>
<proteinExistence type="predicted"/>
<feature type="transmembrane region" description="Helical" evidence="2">
    <location>
        <begin position="83"/>
        <end position="106"/>
    </location>
</feature>
<evidence type="ECO:0000256" key="1">
    <source>
        <dbReference type="SAM" id="MobiDB-lite"/>
    </source>
</evidence>
<feature type="region of interest" description="Disordered" evidence="1">
    <location>
        <begin position="1"/>
        <end position="20"/>
    </location>
</feature>
<comment type="caution">
    <text evidence="3">The sequence shown here is derived from an EMBL/GenBank/DDBJ whole genome shotgun (WGS) entry which is preliminary data.</text>
</comment>
<gene>
    <name evidence="3" type="ORF">DIT97_15510</name>
</gene>
<dbReference type="Proteomes" id="UP000263642">
    <property type="component" value="Unassembled WGS sequence"/>
</dbReference>
<protein>
    <submittedName>
        <fullName evidence="3">Uncharacterized protein</fullName>
    </submittedName>
</protein>